<evidence type="ECO:0000313" key="1">
    <source>
        <dbReference type="EMBL" id="KAH8501364.1"/>
    </source>
</evidence>
<protein>
    <recommendedName>
        <fullName evidence="3">Reverse transcriptase zinc-binding domain-containing protein</fullName>
    </recommendedName>
</protein>
<comment type="caution">
    <text evidence="1">The sequence shown here is derived from an EMBL/GenBank/DDBJ whole genome shotgun (WGS) entry which is preliminary data.</text>
</comment>
<dbReference type="EMBL" id="JACEGQ020000008">
    <property type="protein sequence ID" value="KAH8501364.1"/>
    <property type="molecule type" value="Genomic_DNA"/>
</dbReference>
<reference evidence="1" key="1">
    <citation type="journal article" date="2021" name="J. Hered.">
        <title>Genome Assembly of Salicaceae Populus deltoides (Eastern Cottonwood) I-69 Based on Nanopore Sequencing and Hi-C Technologies.</title>
        <authorList>
            <person name="Bai S."/>
            <person name="Wu H."/>
            <person name="Zhang J."/>
            <person name="Pan Z."/>
            <person name="Zhao W."/>
            <person name="Li Z."/>
            <person name="Tong C."/>
        </authorList>
    </citation>
    <scope>NUCLEOTIDE SEQUENCE</scope>
    <source>
        <tissue evidence="1">Leaf</tissue>
    </source>
</reference>
<sequence length="192" mass="22152">MVDGYGKLLTNGLRFHKRLSMNPCLLDCAQIKENMLHVFRDCWRARTIWERLVDQDKWVGFSQGSSENWFLRNLEADFNSQDVTRWRLLFGVTVWQLLRWRNDRCFNTRVFARDPVGVILDYVLEVELAFLNNKNLGCDSGLARDAGDKLVAAFVVNMGICSSLQAELWIAFLGLEFGISPAGGDWRLILSW</sequence>
<proteinExistence type="predicted"/>
<gene>
    <name evidence="1" type="ORF">H0E87_016246</name>
</gene>
<evidence type="ECO:0008006" key="3">
    <source>
        <dbReference type="Google" id="ProtNLM"/>
    </source>
</evidence>
<dbReference type="AlphaFoldDB" id="A0A8T2Y878"/>
<keyword evidence="2" id="KW-1185">Reference proteome</keyword>
<name>A0A8T2Y878_POPDE</name>
<evidence type="ECO:0000313" key="2">
    <source>
        <dbReference type="Proteomes" id="UP000807159"/>
    </source>
</evidence>
<organism evidence="1 2">
    <name type="scientific">Populus deltoides</name>
    <name type="common">Eastern poplar</name>
    <name type="synonym">Eastern cottonwood</name>
    <dbReference type="NCBI Taxonomy" id="3696"/>
    <lineage>
        <taxon>Eukaryota</taxon>
        <taxon>Viridiplantae</taxon>
        <taxon>Streptophyta</taxon>
        <taxon>Embryophyta</taxon>
        <taxon>Tracheophyta</taxon>
        <taxon>Spermatophyta</taxon>
        <taxon>Magnoliopsida</taxon>
        <taxon>eudicotyledons</taxon>
        <taxon>Gunneridae</taxon>
        <taxon>Pentapetalae</taxon>
        <taxon>rosids</taxon>
        <taxon>fabids</taxon>
        <taxon>Malpighiales</taxon>
        <taxon>Salicaceae</taxon>
        <taxon>Saliceae</taxon>
        <taxon>Populus</taxon>
    </lineage>
</organism>
<accession>A0A8T2Y878</accession>
<dbReference type="Proteomes" id="UP000807159">
    <property type="component" value="Chromosome 8"/>
</dbReference>